<evidence type="ECO:0000313" key="8">
    <source>
        <dbReference type="EMBL" id="KAL1855889.1"/>
    </source>
</evidence>
<dbReference type="NCBIfam" id="TIGR00675">
    <property type="entry name" value="dcm"/>
    <property type="match status" value="1"/>
</dbReference>
<keyword evidence="4 5" id="KW-0949">S-adenosyl-L-methionine</keyword>
<evidence type="ECO:0000256" key="1">
    <source>
        <dbReference type="ARBA" id="ARBA00011975"/>
    </source>
</evidence>
<feature type="region of interest" description="Disordered" evidence="7">
    <location>
        <begin position="362"/>
        <end position="384"/>
    </location>
</feature>
<dbReference type="Gene3D" id="3.90.120.10">
    <property type="entry name" value="DNA Methylase, subunit A, domain 2"/>
    <property type="match status" value="1"/>
</dbReference>
<evidence type="ECO:0000256" key="7">
    <source>
        <dbReference type="SAM" id="MobiDB-lite"/>
    </source>
</evidence>
<keyword evidence="9" id="KW-1185">Reference proteome</keyword>
<dbReference type="SUPFAM" id="SSF53335">
    <property type="entry name" value="S-adenosyl-L-methionine-dependent methyltransferases"/>
    <property type="match status" value="1"/>
</dbReference>
<organism evidence="8 9">
    <name type="scientific">Diaporthe australafricana</name>
    <dbReference type="NCBI Taxonomy" id="127596"/>
    <lineage>
        <taxon>Eukaryota</taxon>
        <taxon>Fungi</taxon>
        <taxon>Dikarya</taxon>
        <taxon>Ascomycota</taxon>
        <taxon>Pezizomycotina</taxon>
        <taxon>Sordariomycetes</taxon>
        <taxon>Sordariomycetidae</taxon>
        <taxon>Diaporthales</taxon>
        <taxon>Diaporthaceae</taxon>
        <taxon>Diaporthe</taxon>
    </lineage>
</organism>
<evidence type="ECO:0000256" key="3">
    <source>
        <dbReference type="ARBA" id="ARBA00022679"/>
    </source>
</evidence>
<dbReference type="Gene3D" id="3.40.50.150">
    <property type="entry name" value="Vaccinia Virus protein VP39"/>
    <property type="match status" value="1"/>
</dbReference>
<comment type="similarity">
    <text evidence="5 6">Belongs to the class I-like SAM-binding methyltransferase superfamily. C5-methyltransferase family.</text>
</comment>
<reference evidence="8 9" key="1">
    <citation type="journal article" date="2024" name="IMA Fungus">
        <title>IMA Genome - F19 : A genome assembly and annotation guide to empower mycologists, including annotated draft genome sequences of Ceratocystis pirilliformis, Diaporthe australafricana, Fusarium ophioides, Paecilomyces lecythidis, and Sporothrix stenoceras.</title>
        <authorList>
            <person name="Aylward J."/>
            <person name="Wilson A.M."/>
            <person name="Visagie C.M."/>
            <person name="Spraker J."/>
            <person name="Barnes I."/>
            <person name="Buitendag C."/>
            <person name="Ceriani C."/>
            <person name="Del Mar Angel L."/>
            <person name="du Plessis D."/>
            <person name="Fuchs T."/>
            <person name="Gasser K."/>
            <person name="Kramer D."/>
            <person name="Li W."/>
            <person name="Munsamy K."/>
            <person name="Piso A."/>
            <person name="Price J.L."/>
            <person name="Sonnekus B."/>
            <person name="Thomas C."/>
            <person name="van der Nest A."/>
            <person name="van Dijk A."/>
            <person name="van Heerden A."/>
            <person name="van Vuuren N."/>
            <person name="Yilmaz N."/>
            <person name="Duong T.A."/>
            <person name="van der Merwe N.A."/>
            <person name="Wingfield M.J."/>
            <person name="Wingfield B.D."/>
        </authorList>
    </citation>
    <scope>NUCLEOTIDE SEQUENCE [LARGE SCALE GENOMIC DNA]</scope>
    <source>
        <strain evidence="8 9">CMW 18300</strain>
    </source>
</reference>
<keyword evidence="2 5" id="KW-0489">Methyltransferase</keyword>
<sequence length="445" mass="49924">MAPTFVDLFCGIGGFRIGLEAAGFECVYANDIDSQAVKVYQINRHADADYPVVCADIRDVFHNNLDQIPSHHLLAAGFPCNSYSLAGNNKGDDDPEYGDLGSYVVKIAEAKRPVLVLLENVPGFFTTLRGWYKKLKARFEVAGYRCSYDLLTAPAFNLPQARKRGFIVAVREDIHPVPFTFPPAPEEKKVALRGFLLPAGSEDLRGQMMVKARDFPMLWATKNWPNKPALEDVVDTVRDDQRTNQYSGLILLGWRKGLKKRSYSRVYHDLGHLPTVMTNGSQDAWFLTPGAEGEGPVVRRTHLKEMRRVQGFPDSFILDGSKTDAKKQLGHAVPPPMVRYLGLLLMEKFGYALLDDAVIAPNSSGSRSSSQRKERSASRKNGLKREWRLEPQERAFLKSEEWTLSKPEERTFIEPEERTFIESEERTLLKPGQGAFIQVSASAAS</sequence>
<evidence type="ECO:0000256" key="6">
    <source>
        <dbReference type="RuleBase" id="RU000416"/>
    </source>
</evidence>
<name>A0ABR3W8K4_9PEZI</name>
<dbReference type="Proteomes" id="UP001583177">
    <property type="component" value="Unassembled WGS sequence"/>
</dbReference>
<dbReference type="PROSITE" id="PS51679">
    <property type="entry name" value="SAM_MT_C5"/>
    <property type="match status" value="1"/>
</dbReference>
<evidence type="ECO:0000256" key="2">
    <source>
        <dbReference type="ARBA" id="ARBA00022603"/>
    </source>
</evidence>
<dbReference type="PRINTS" id="PR00105">
    <property type="entry name" value="C5METTRFRASE"/>
</dbReference>
<evidence type="ECO:0000256" key="4">
    <source>
        <dbReference type="ARBA" id="ARBA00022691"/>
    </source>
</evidence>
<feature type="compositionally biased region" description="Basic and acidic residues" evidence="7">
    <location>
        <begin position="371"/>
        <end position="384"/>
    </location>
</feature>
<dbReference type="InterPro" id="IPR029063">
    <property type="entry name" value="SAM-dependent_MTases_sf"/>
</dbReference>
<evidence type="ECO:0000256" key="5">
    <source>
        <dbReference type="PROSITE-ProRule" id="PRU01016"/>
    </source>
</evidence>
<dbReference type="InterPro" id="IPR001525">
    <property type="entry name" value="C5_MeTfrase"/>
</dbReference>
<gene>
    <name evidence="8" type="ORF">Daus18300_010867</name>
</gene>
<protein>
    <recommendedName>
        <fullName evidence="1">DNA (cytosine-5-)-methyltransferase</fullName>
        <ecNumber evidence="1">2.1.1.37</ecNumber>
    </recommendedName>
</protein>
<comment type="caution">
    <text evidence="8">The sequence shown here is derived from an EMBL/GenBank/DDBJ whole genome shotgun (WGS) entry which is preliminary data.</text>
</comment>
<dbReference type="InterPro" id="IPR050390">
    <property type="entry name" value="C5-Methyltransferase"/>
</dbReference>
<dbReference type="EMBL" id="JAWRVE010000125">
    <property type="protein sequence ID" value="KAL1855889.1"/>
    <property type="molecule type" value="Genomic_DNA"/>
</dbReference>
<accession>A0ABR3W8K4</accession>
<dbReference type="EC" id="2.1.1.37" evidence="1"/>
<proteinExistence type="inferred from homology"/>
<evidence type="ECO:0000313" key="9">
    <source>
        <dbReference type="Proteomes" id="UP001583177"/>
    </source>
</evidence>
<feature type="active site" evidence="5">
    <location>
        <position position="80"/>
    </location>
</feature>
<keyword evidence="3 5" id="KW-0808">Transferase</keyword>
<dbReference type="PANTHER" id="PTHR10629">
    <property type="entry name" value="CYTOSINE-SPECIFIC METHYLTRANSFERASE"/>
    <property type="match status" value="1"/>
</dbReference>
<dbReference type="Pfam" id="PF00145">
    <property type="entry name" value="DNA_methylase"/>
    <property type="match status" value="1"/>
</dbReference>
<dbReference type="PANTHER" id="PTHR10629:SF52">
    <property type="entry name" value="DNA (CYTOSINE-5)-METHYLTRANSFERASE 1"/>
    <property type="match status" value="1"/>
</dbReference>